<dbReference type="Pfam" id="PF13519">
    <property type="entry name" value="VWA_2"/>
    <property type="match status" value="1"/>
</dbReference>
<organism evidence="4 5">
    <name type="scientific">Deinococcus radiophilus</name>
    <dbReference type="NCBI Taxonomy" id="32062"/>
    <lineage>
        <taxon>Bacteria</taxon>
        <taxon>Thermotogati</taxon>
        <taxon>Deinococcota</taxon>
        <taxon>Deinococci</taxon>
        <taxon>Deinococcales</taxon>
        <taxon>Deinococcaceae</taxon>
        <taxon>Deinococcus</taxon>
    </lineage>
</organism>
<feature type="domain" description="VWFA" evidence="3">
    <location>
        <begin position="69"/>
        <end position="247"/>
    </location>
</feature>
<evidence type="ECO:0000256" key="1">
    <source>
        <dbReference type="SAM" id="MobiDB-lite"/>
    </source>
</evidence>
<comment type="caution">
    <text evidence="4">The sequence shown here is derived from an EMBL/GenBank/DDBJ whole genome shotgun (WGS) entry which is preliminary data.</text>
</comment>
<feature type="region of interest" description="Disordered" evidence="1">
    <location>
        <begin position="755"/>
        <end position="788"/>
    </location>
</feature>
<dbReference type="EMBL" id="RXPE01000001">
    <property type="protein sequence ID" value="RTR30837.1"/>
    <property type="molecule type" value="Genomic_DNA"/>
</dbReference>
<sequence>MDRHMAYPTPLIRLGLLLLLAGCAAPRGELSAGTDTPGPADARCALPSVPSAAPDSNAAAPAALPDSMRAVFVLDTSGSMVGLGDGKADIFEQVKAAVLRYVTAHQPTQVEVFTFNSGLKSRQSYTLPADRAQFEQDMQALQANGNNTHLYRSVGEALGSLSAQPTQLTNVFVLTDGVDNDPSQQVSAAQAVSAYAARGPLDSFHYLALGTEIPAEAAQALAQDSYAEGRTYPVGQVPDLTQLGNRVQRVQAGSSLPLNLPDGTPVQLHVPLLPGLSQVSLEADQVQGGRVPLRVLGEVPSGTPGLLCADTAGLGGTQQSAGRLQKVLLRFELPGTAGLRLLNPGADRTLRPGETVTLRYSLSQDALSSLTPDIILRSGFNTSPSEGLAVERLYEPGGRHLGVRLTNTGLPDGQTVPLNWLLPDGRALSLGEITGAAGRSEGLVAPAADTRPGIAEVDPGTTAPAGSPAAPATDAPDSDTDAAPALSLAELWPLLLGLALAAAGLWLLRQNRGQPGPQKPAGLAGLKRRPAPKPAPSPLAERARAGTQAEERPRHVTVSQAQPVTPVAAGTPAFDQDVPTIEGLEYSDDRFLCLFGTDGRMGTVNAPSTGAFDVGQVAGVPHLSGLRVERHRAGLRVLRVPADLEVSQGTRLLGLGDVVRPGTLLGLQMAESSRAKTPPLGELSGLGLPLHLTADAGDTLKVVGRYAEHHLGLPGGVTDLGEACKAPSLRGLRVTLVGGRVLIADIPARLRLQRPRVRGESGEQPPLRPGTFLPPKTEIHFKGYEDSE</sequence>
<dbReference type="InterPro" id="IPR002035">
    <property type="entry name" value="VWF_A"/>
</dbReference>
<name>A0A3S0JX63_9DEIO</name>
<dbReference type="SUPFAM" id="SSF53300">
    <property type="entry name" value="vWA-like"/>
    <property type="match status" value="1"/>
</dbReference>
<feature type="compositionally biased region" description="Low complexity" evidence="1">
    <location>
        <begin position="458"/>
        <end position="481"/>
    </location>
</feature>
<protein>
    <submittedName>
        <fullName evidence="4">VWA domain-containing protein</fullName>
    </submittedName>
</protein>
<evidence type="ECO:0000313" key="4">
    <source>
        <dbReference type="EMBL" id="RTR30837.1"/>
    </source>
</evidence>
<evidence type="ECO:0000256" key="2">
    <source>
        <dbReference type="SAM" id="SignalP"/>
    </source>
</evidence>
<dbReference type="Gene3D" id="3.40.50.410">
    <property type="entry name" value="von Willebrand factor, type A domain"/>
    <property type="match status" value="1"/>
</dbReference>
<evidence type="ECO:0000313" key="5">
    <source>
        <dbReference type="Proteomes" id="UP000277766"/>
    </source>
</evidence>
<feature type="compositionally biased region" description="Basic and acidic residues" evidence="1">
    <location>
        <begin position="777"/>
        <end position="788"/>
    </location>
</feature>
<dbReference type="Proteomes" id="UP000277766">
    <property type="component" value="Unassembled WGS sequence"/>
</dbReference>
<proteinExistence type="predicted"/>
<dbReference type="PROSITE" id="PS50234">
    <property type="entry name" value="VWFA"/>
    <property type="match status" value="1"/>
</dbReference>
<feature type="region of interest" description="Disordered" evidence="1">
    <location>
        <begin position="450"/>
        <end position="481"/>
    </location>
</feature>
<gene>
    <name evidence="4" type="ORF">EJ104_00875</name>
</gene>
<dbReference type="AlphaFoldDB" id="A0A3S0JX63"/>
<keyword evidence="2" id="KW-0732">Signal</keyword>
<reference evidence="4 5" key="1">
    <citation type="submission" date="2018-12" db="EMBL/GenBank/DDBJ databases">
        <title>Deinococcus radiophilus ATCC 27603 genome sequencing and assembly.</title>
        <authorList>
            <person name="Maclea K.S."/>
            <person name="Maynard C.R."/>
        </authorList>
    </citation>
    <scope>NUCLEOTIDE SEQUENCE [LARGE SCALE GENOMIC DNA]</scope>
    <source>
        <strain evidence="4 5">ATCC 27603</strain>
    </source>
</reference>
<dbReference type="InterPro" id="IPR036465">
    <property type="entry name" value="vWFA_dom_sf"/>
</dbReference>
<keyword evidence="5" id="KW-1185">Reference proteome</keyword>
<evidence type="ECO:0000259" key="3">
    <source>
        <dbReference type="PROSITE" id="PS50234"/>
    </source>
</evidence>
<feature type="chain" id="PRO_5018721916" evidence="2">
    <location>
        <begin position="25"/>
        <end position="788"/>
    </location>
</feature>
<feature type="signal peptide" evidence="2">
    <location>
        <begin position="1"/>
        <end position="24"/>
    </location>
</feature>
<dbReference type="OrthoDB" id="54366at2"/>
<feature type="compositionally biased region" description="Basic and acidic residues" evidence="1">
    <location>
        <begin position="541"/>
        <end position="554"/>
    </location>
</feature>
<accession>A0A3S0JX63</accession>
<feature type="region of interest" description="Disordered" evidence="1">
    <location>
        <begin position="515"/>
        <end position="559"/>
    </location>
</feature>
<dbReference type="CDD" id="cd00198">
    <property type="entry name" value="vWFA"/>
    <property type="match status" value="1"/>
</dbReference>